<proteinExistence type="predicted"/>
<keyword evidence="1" id="KW-0175">Coiled coil</keyword>
<evidence type="ECO:0000313" key="2">
    <source>
        <dbReference type="EMBL" id="KKN63149.1"/>
    </source>
</evidence>
<comment type="caution">
    <text evidence="2">The sequence shown here is derived from an EMBL/GenBank/DDBJ whole genome shotgun (WGS) entry which is preliminary data.</text>
</comment>
<feature type="coiled-coil region" evidence="1">
    <location>
        <begin position="886"/>
        <end position="923"/>
    </location>
</feature>
<feature type="coiled-coil region" evidence="1">
    <location>
        <begin position="607"/>
        <end position="644"/>
    </location>
</feature>
<organism evidence="2">
    <name type="scientific">marine sediment metagenome</name>
    <dbReference type="NCBI Taxonomy" id="412755"/>
    <lineage>
        <taxon>unclassified sequences</taxon>
        <taxon>metagenomes</taxon>
        <taxon>ecological metagenomes</taxon>
    </lineage>
</organism>
<protein>
    <submittedName>
        <fullName evidence="2">Uncharacterized protein</fullName>
    </submittedName>
</protein>
<name>A0A0F9S7W8_9ZZZZ</name>
<dbReference type="EMBL" id="LAZR01000599">
    <property type="protein sequence ID" value="KKN63149.1"/>
    <property type="molecule type" value="Genomic_DNA"/>
</dbReference>
<dbReference type="InterPro" id="IPR021944">
    <property type="entry name" value="DUF3560"/>
</dbReference>
<accession>A0A0F9S7W8</accession>
<reference evidence="2" key="1">
    <citation type="journal article" date="2015" name="Nature">
        <title>Complex archaea that bridge the gap between prokaryotes and eukaryotes.</title>
        <authorList>
            <person name="Spang A."/>
            <person name="Saw J.H."/>
            <person name="Jorgensen S.L."/>
            <person name="Zaremba-Niedzwiedzka K."/>
            <person name="Martijn J."/>
            <person name="Lind A.E."/>
            <person name="van Eijk R."/>
            <person name="Schleper C."/>
            <person name="Guy L."/>
            <person name="Ettema T.J."/>
        </authorList>
    </citation>
    <scope>NUCLEOTIDE SEQUENCE</scope>
</reference>
<feature type="coiled-coil region" evidence="1">
    <location>
        <begin position="299"/>
        <end position="326"/>
    </location>
</feature>
<evidence type="ECO:0000256" key="1">
    <source>
        <dbReference type="SAM" id="Coils"/>
    </source>
</evidence>
<gene>
    <name evidence="2" type="ORF">LCGC14_0504820</name>
</gene>
<feature type="coiled-coil region" evidence="1">
    <location>
        <begin position="785"/>
        <end position="815"/>
    </location>
</feature>
<sequence length="1639" mass="190339">MGKVATGKKVTVKKRVAKRSVNIKKQVVKSQLNTLKAIEAIEKRIDRADKLMKRRQSSAVSRDRLTTHKKTSDISDNKAWGRWRKDQGTSDIRGIDTKDFSRERRNLRSRLNRAIRKLQPEKAKVSKRKPIKISKPKPIKKIIKKPKQPPKIIVTKEKRAGLLGFLPSILPGRKPKIKQELTEDLVNTTIVKQYKPLMQFTKSEDLIKELNKETGISKKDVEKFLVQMYFDKDLNLMTGKGKGIKVDKTSFAFVDVRQKPRKALKQKEIVIVEGEPEPEPEKKEVTAYSKVDIPETISTEFLEEMLKQEEAELAEQEKIAKTITELADTPTMLEQDRILLLKNIDRVGQSGTVEEIEKLLEGQEFTVTELRDMENFPRQLYYKQKISDVLSIKDREERFESASKLQDEIEHTAGGTYAWASPLAEVKITYVREERKKELEKAQQAEPIFKPGKLPPLKKLSAYSQAIKGMSRDERRKYDLKRKLFKEGVISDISDASADDKVDEVYDSHSPMFELYEDALSKFDTSEKKRDEIIVENDQAIERFLSLDEDDQIKDLEEDAKIIHQVPVSSWSEDPSKSDVKDLDTKVDNPEEQLILLKLELDQLRDVESTQRQIDAVLREITRLENLEQKPPDYNERIQNLEQERELLRGVIEPISEPIATQVSKEQIMLTLRTLTQEKKEESKMEMFGNPPINFNDLVPRLIADYNLAELELDQFEKDIWDLMDSEVIDGQDGVSKYKIISQRALVAFVSIPREKETIVPVVEDKIIETKKDESLYINKQVQRLKFLSVDVVDLEETLKEIENQSEEIDEDDRIDIFSNIGEANADKLINVMEKSKDLGVEISDQDYNIDANFTTFNDLQDLLQEVNKGIQERQEHYKNDQKDFVQVREQEKEQAEQKRIEKEQVEKELEEERKERETEILKGKIDKFRELRDEIQALGLSIPPVFTEGAVDDDVLNELADILQKAKEALPAEEKPESKTKEINKLSEDIKEDRFRFSDDLFFLPDTDPNKRIIVRATPQEETIRLDAILVPSFQLTNKTADLDGYVTSQIDRGVGLYEWVDDTTDIKTFIESRGATITEIRDNNYIIAMRVDDDLRINLALSDGKQLLNSIDFGENNMRHKIDKILSGERKHPILSLADYEDLTRLEEQLSPTLVKIEKELENLERLDRQRRIGIVIQYPNENQKELVEAYRSLKSHHTTLSFLKEEDKELLAKKFGSIRPKQAHKVQFNINEPKQTGFLLNDYYVVRWTGNYQQNEAIAELVKINPRSIKVKIVESLDGTPKMKGIITILLGKTTNKNAIFEIRNKEIVDEYTIDLVNVMISDTEYKDRRIIKQVSRQGNGGVTWDRDNKTWRGKVEREYWDELAKYGTVEEDKEFTFEEKVQSIETGQERKIEKLEKQLENIKKKYDEVSDYLRNSPEAQFLGMAEPIKIGHHSEKRHRKLIEKFRSRSDKQHEFYNKIKEIEFKIEVAKNQLERKGSIIQHQRKIPGKTSPLPPTFEAEAQTYQDVQNDKVTHHFYAQKGTKTIEYQGSTILNEQFNEVPYEISIPEIKQRYGWDVSHPDLEIVDNIEDKFKPITRSMFGIDTDNLKVGDVIVPYIGGNEATITKVNRKTVVGHYANGDEGLWEKKYIHSKVEK</sequence>
<dbReference type="Pfam" id="PF12083">
    <property type="entry name" value="DUF3560"/>
    <property type="match status" value="1"/>
</dbReference>
<feature type="coiled-coil region" evidence="1">
    <location>
        <begin position="1389"/>
        <end position="1416"/>
    </location>
</feature>